<keyword evidence="6 7" id="KW-0408">Iron</keyword>
<feature type="binding site" evidence="7">
    <location>
        <position position="315"/>
    </location>
    <ligand>
        <name>Fe(3+)</name>
        <dbReference type="ChEBI" id="CHEBI:29034"/>
    </ligand>
</feature>
<organism evidence="9 10">
    <name type="scientific">Pseudidiomarina halophila</name>
    <dbReference type="NCBI Taxonomy" id="1449799"/>
    <lineage>
        <taxon>Bacteria</taxon>
        <taxon>Pseudomonadati</taxon>
        <taxon>Pseudomonadota</taxon>
        <taxon>Gammaproteobacteria</taxon>
        <taxon>Alteromonadales</taxon>
        <taxon>Idiomarinaceae</taxon>
        <taxon>Pseudidiomarina</taxon>
    </lineage>
</organism>
<dbReference type="GO" id="GO:0005737">
    <property type="term" value="C:cytoplasm"/>
    <property type="evidence" value="ECO:0007669"/>
    <property type="project" value="UniProtKB-SubCell"/>
</dbReference>
<feature type="binding site" evidence="7">
    <location>
        <position position="70"/>
    </location>
    <ligand>
        <name>Fe(3+)</name>
        <dbReference type="ChEBI" id="CHEBI:29034"/>
    </ligand>
</feature>
<dbReference type="FunFam" id="3.20.20.140:FF:000007">
    <property type="entry name" value="Imidazolonepropionase"/>
    <property type="match status" value="1"/>
</dbReference>
<dbReference type="GO" id="GO:0050480">
    <property type="term" value="F:imidazolonepropionase activity"/>
    <property type="evidence" value="ECO:0007669"/>
    <property type="project" value="UniProtKB-UniRule"/>
</dbReference>
<feature type="binding site" evidence="7">
    <location>
        <position position="72"/>
    </location>
    <ligand>
        <name>Fe(3+)</name>
        <dbReference type="ChEBI" id="CHEBI:29034"/>
    </ligand>
</feature>
<feature type="domain" description="Amidohydrolase-related" evidence="8">
    <location>
        <begin position="62"/>
        <end position="379"/>
    </location>
</feature>
<dbReference type="EC" id="3.5.2.7" evidence="1 7"/>
<comment type="pathway">
    <text evidence="7">Amino-acid degradation; L-histidine degradation into L-glutamate; N-formimidoyl-L-glutamate from L-histidine: step 3/3.</text>
</comment>
<feature type="binding site" evidence="7">
    <location>
        <position position="320"/>
    </location>
    <ligand>
        <name>4-imidazolone-5-propanoate</name>
        <dbReference type="ChEBI" id="CHEBI:77893"/>
    </ligand>
</feature>
<dbReference type="RefSeq" id="WP_126764004.1">
    <property type="nucleotide sequence ID" value="NZ_JBHLTZ010000010.1"/>
</dbReference>
<dbReference type="InterPro" id="IPR005920">
    <property type="entry name" value="HutI"/>
</dbReference>
<sequence length="402" mass="42785">MTSSQTWIKNVTVATLEGPGYGLLHDAVVGIKGDEISYVGNAKDAPAPAANDEVIDGTGQLLTPGLIDCHTHLVWAGSRADEFARRLHGASYADIAAQGGGIAATVRATREASEAQLVALTEPRLRALMAEGVTTVEIKSGYGLSLEHERKQLRAARTLAETHPVSVQTTLLAAHALPPEFKDRGDDYIDSVVDEILPTLAAEGLADAVDAFCESVGFSPAQTERVFAKAQELGLPVKLHAEQLSNQHGSALAASYQALSCDHLEHLDEAGVKAMAASGTVAVVLPGAFYFLRESKLPPMAMLREHGVPIALATDANPGTSPILSLQLMLQMGATFFRMTPEECLRGVTCNAAKALGLNDRGLVKTGLRADLCLWKCSDPAELTYQFGTERLAACWHQGLRR</sequence>
<dbReference type="Proteomes" id="UP000287198">
    <property type="component" value="Unassembled WGS sequence"/>
</dbReference>
<evidence type="ECO:0000256" key="5">
    <source>
        <dbReference type="ARBA" id="ARBA00022833"/>
    </source>
</evidence>
<dbReference type="UniPathway" id="UPA00379">
    <property type="reaction ID" value="UER00551"/>
</dbReference>
<dbReference type="EMBL" id="PIPW01000003">
    <property type="protein sequence ID" value="RUO51899.1"/>
    <property type="molecule type" value="Genomic_DNA"/>
</dbReference>
<reference evidence="10" key="1">
    <citation type="journal article" date="2018" name="Front. Microbiol.">
        <title>Genome-Based Analysis Reveals the Taxonomy and Diversity of the Family Idiomarinaceae.</title>
        <authorList>
            <person name="Liu Y."/>
            <person name="Lai Q."/>
            <person name="Shao Z."/>
        </authorList>
    </citation>
    <scope>NUCLEOTIDE SEQUENCE [LARGE SCALE GENOMIC DNA]</scope>
    <source>
        <strain evidence="10">BH195</strain>
    </source>
</reference>
<evidence type="ECO:0000256" key="1">
    <source>
        <dbReference type="ARBA" id="ARBA00012864"/>
    </source>
</evidence>
<dbReference type="GO" id="GO:0019556">
    <property type="term" value="P:L-histidine catabolic process to glutamate and formamide"/>
    <property type="evidence" value="ECO:0007669"/>
    <property type="project" value="UniProtKB-UniRule"/>
</dbReference>
<feature type="binding site" evidence="7">
    <location>
        <position position="70"/>
    </location>
    <ligand>
        <name>Zn(2+)</name>
        <dbReference type="ChEBI" id="CHEBI:29105"/>
    </ligand>
</feature>
<protein>
    <recommendedName>
        <fullName evidence="1 7">Imidazolonepropionase</fullName>
        <ecNumber evidence="1 7">3.5.2.7</ecNumber>
    </recommendedName>
    <alternativeName>
        <fullName evidence="7">Imidazolone-5-propionate hydrolase</fullName>
    </alternativeName>
</protein>
<accession>A0A432XT61</accession>
<feature type="binding site" evidence="7">
    <location>
        <position position="319"/>
    </location>
    <ligand>
        <name>N-formimidoyl-L-glutamate</name>
        <dbReference type="ChEBI" id="CHEBI:58928"/>
    </ligand>
</feature>
<dbReference type="SUPFAM" id="SSF51338">
    <property type="entry name" value="Composite domain of metallo-dependent hydrolases"/>
    <property type="match status" value="1"/>
</dbReference>
<name>A0A432XT61_9GAMM</name>
<dbReference type="InterPro" id="IPR011059">
    <property type="entry name" value="Metal-dep_hydrolase_composite"/>
</dbReference>
<evidence type="ECO:0000313" key="9">
    <source>
        <dbReference type="EMBL" id="RUO51899.1"/>
    </source>
</evidence>
<dbReference type="PANTHER" id="PTHR42752">
    <property type="entry name" value="IMIDAZOLONEPROPIONASE"/>
    <property type="match status" value="1"/>
</dbReference>
<dbReference type="GO" id="GO:0019557">
    <property type="term" value="P:L-histidine catabolic process to glutamate and formate"/>
    <property type="evidence" value="ECO:0007669"/>
    <property type="project" value="UniProtKB-UniPathway"/>
</dbReference>
<comment type="function">
    <text evidence="7">Catalyzes the hydrolytic cleavage of the carbon-nitrogen bond in imidazolone-5-propanoate to yield N-formimidoyl-L-glutamate. It is the third step in the universal histidine degradation pathway.</text>
</comment>
<dbReference type="HAMAP" id="MF_00372">
    <property type="entry name" value="HutI"/>
    <property type="match status" value="1"/>
</dbReference>
<feature type="binding site" evidence="7">
    <location>
        <position position="175"/>
    </location>
    <ligand>
        <name>4-imidazolone-5-propanoate</name>
        <dbReference type="ChEBI" id="CHEBI:77893"/>
    </ligand>
</feature>
<evidence type="ECO:0000256" key="4">
    <source>
        <dbReference type="ARBA" id="ARBA00022808"/>
    </source>
</evidence>
<comment type="cofactor">
    <cofactor evidence="7">
        <name>Zn(2+)</name>
        <dbReference type="ChEBI" id="CHEBI:29105"/>
    </cofactor>
    <cofactor evidence="7">
        <name>Fe(3+)</name>
        <dbReference type="ChEBI" id="CHEBI:29034"/>
    </cofactor>
    <text evidence="7">Binds 1 zinc or iron ion per subunit.</text>
</comment>
<feature type="binding site" evidence="7">
    <location>
        <position position="240"/>
    </location>
    <ligand>
        <name>Zn(2+)</name>
        <dbReference type="ChEBI" id="CHEBI:29105"/>
    </ligand>
</feature>
<evidence type="ECO:0000256" key="7">
    <source>
        <dbReference type="HAMAP-Rule" id="MF_00372"/>
    </source>
</evidence>
<dbReference type="GO" id="GO:0008270">
    <property type="term" value="F:zinc ion binding"/>
    <property type="evidence" value="ECO:0007669"/>
    <property type="project" value="UniProtKB-UniRule"/>
</dbReference>
<comment type="similarity">
    <text evidence="7">Belongs to the metallo-dependent hydrolases superfamily. HutI family.</text>
</comment>
<dbReference type="Gene3D" id="2.30.40.10">
    <property type="entry name" value="Urease, subunit C, domain 1"/>
    <property type="match status" value="1"/>
</dbReference>
<gene>
    <name evidence="7" type="primary">hutI</name>
    <name evidence="9" type="ORF">CWI69_09650</name>
</gene>
<feature type="binding site" evidence="7">
    <location>
        <position position="142"/>
    </location>
    <ligand>
        <name>4-imidazolone-5-propanoate</name>
        <dbReference type="ChEBI" id="CHEBI:77893"/>
    </ligand>
</feature>
<keyword evidence="7" id="KW-0963">Cytoplasm</keyword>
<evidence type="ECO:0000256" key="3">
    <source>
        <dbReference type="ARBA" id="ARBA00022801"/>
    </source>
</evidence>
<evidence type="ECO:0000256" key="6">
    <source>
        <dbReference type="ARBA" id="ARBA00023004"/>
    </source>
</evidence>
<dbReference type="Gene3D" id="3.20.20.140">
    <property type="entry name" value="Metal-dependent hydrolases"/>
    <property type="match status" value="1"/>
</dbReference>
<dbReference type="InterPro" id="IPR006680">
    <property type="entry name" value="Amidohydro-rel"/>
</dbReference>
<dbReference type="GO" id="GO:0005506">
    <property type="term" value="F:iron ion binding"/>
    <property type="evidence" value="ECO:0007669"/>
    <property type="project" value="UniProtKB-UniRule"/>
</dbReference>
<feature type="binding site" evidence="7">
    <location>
        <position position="243"/>
    </location>
    <ligand>
        <name>4-imidazolone-5-propanoate</name>
        <dbReference type="ChEBI" id="CHEBI:77893"/>
    </ligand>
</feature>
<keyword evidence="2 7" id="KW-0479">Metal-binding</keyword>
<dbReference type="SUPFAM" id="SSF51556">
    <property type="entry name" value="Metallo-dependent hydrolases"/>
    <property type="match status" value="1"/>
</dbReference>
<feature type="binding site" evidence="7">
    <location>
        <position position="317"/>
    </location>
    <ligand>
        <name>N-formimidoyl-L-glutamate</name>
        <dbReference type="ChEBI" id="CHEBI:58928"/>
    </ligand>
</feature>
<dbReference type="Pfam" id="PF01979">
    <property type="entry name" value="Amidohydro_1"/>
    <property type="match status" value="1"/>
</dbReference>
<keyword evidence="5 7" id="KW-0862">Zinc</keyword>
<evidence type="ECO:0000313" key="10">
    <source>
        <dbReference type="Proteomes" id="UP000287198"/>
    </source>
</evidence>
<evidence type="ECO:0000259" key="8">
    <source>
        <dbReference type="Pfam" id="PF01979"/>
    </source>
</evidence>
<comment type="caution">
    <text evidence="9">The sequence shown here is derived from an EMBL/GenBank/DDBJ whole genome shotgun (WGS) entry which is preliminary data.</text>
</comment>
<keyword evidence="3 7" id="KW-0378">Hydrolase</keyword>
<feature type="binding site" evidence="7">
    <location>
        <position position="72"/>
    </location>
    <ligand>
        <name>Zn(2+)</name>
        <dbReference type="ChEBI" id="CHEBI:29105"/>
    </ligand>
</feature>
<feature type="binding site" evidence="7">
    <location>
        <position position="79"/>
    </location>
    <ligand>
        <name>4-imidazolone-5-propanoate</name>
        <dbReference type="ChEBI" id="CHEBI:77893"/>
    </ligand>
</feature>
<comment type="catalytic activity">
    <reaction evidence="7">
        <text>4-imidazolone-5-propanoate + H2O = N-formimidoyl-L-glutamate</text>
        <dbReference type="Rhea" id="RHEA:23660"/>
        <dbReference type="ChEBI" id="CHEBI:15377"/>
        <dbReference type="ChEBI" id="CHEBI:58928"/>
        <dbReference type="ChEBI" id="CHEBI:77893"/>
        <dbReference type="EC" id="3.5.2.7"/>
    </reaction>
</comment>
<comment type="subcellular location">
    <subcellularLocation>
        <location evidence="7">Cytoplasm</location>
    </subcellularLocation>
</comment>
<feature type="binding site" evidence="7">
    <location>
        <position position="142"/>
    </location>
    <ligand>
        <name>N-formimidoyl-L-glutamate</name>
        <dbReference type="ChEBI" id="CHEBI:58928"/>
    </ligand>
</feature>
<dbReference type="OrthoDB" id="9776455at2"/>
<proteinExistence type="inferred from homology"/>
<feature type="binding site" evidence="7">
    <location>
        <position position="315"/>
    </location>
    <ligand>
        <name>Zn(2+)</name>
        <dbReference type="ChEBI" id="CHEBI:29105"/>
    </ligand>
</feature>
<dbReference type="PANTHER" id="PTHR42752:SF1">
    <property type="entry name" value="IMIDAZOLONEPROPIONASE-RELATED"/>
    <property type="match status" value="1"/>
</dbReference>
<feature type="binding site" evidence="7">
    <location>
        <position position="240"/>
    </location>
    <ligand>
        <name>Fe(3+)</name>
        <dbReference type="ChEBI" id="CHEBI:29034"/>
    </ligand>
</feature>
<keyword evidence="10" id="KW-1185">Reference proteome</keyword>
<dbReference type="CDD" id="cd01296">
    <property type="entry name" value="Imidazolone-5PH"/>
    <property type="match status" value="1"/>
</dbReference>
<dbReference type="AlphaFoldDB" id="A0A432XT61"/>
<dbReference type="InterPro" id="IPR032466">
    <property type="entry name" value="Metal_Hydrolase"/>
</dbReference>
<dbReference type="NCBIfam" id="TIGR01224">
    <property type="entry name" value="hutI"/>
    <property type="match status" value="1"/>
</dbReference>
<evidence type="ECO:0000256" key="2">
    <source>
        <dbReference type="ARBA" id="ARBA00022723"/>
    </source>
</evidence>
<keyword evidence="4 7" id="KW-0369">Histidine metabolism</keyword>